<evidence type="ECO:0000313" key="1">
    <source>
        <dbReference type="EMBL" id="PQM28342.1"/>
    </source>
</evidence>
<dbReference type="RefSeq" id="WP_105998596.1">
    <property type="nucleotide sequence ID" value="NZ_CM009578.1"/>
</dbReference>
<gene>
    <name evidence="1" type="ORF">CVO77_07570</name>
</gene>
<dbReference type="AlphaFoldDB" id="A0A2S8B7F1"/>
<accession>A0A2S8B7F1</accession>
<keyword evidence="2" id="KW-1185">Reference proteome</keyword>
<name>A0A2S8B7F1_9SPHN</name>
<dbReference type="EMBL" id="PHFW01000002">
    <property type="protein sequence ID" value="PQM28342.1"/>
    <property type="molecule type" value="Genomic_DNA"/>
</dbReference>
<evidence type="ECO:0008006" key="3">
    <source>
        <dbReference type="Google" id="ProtNLM"/>
    </source>
</evidence>
<dbReference type="Proteomes" id="UP000238954">
    <property type="component" value="Chromosome"/>
</dbReference>
<protein>
    <recommendedName>
        <fullName evidence="3">LysR family transcriptional regulator</fullName>
    </recommendedName>
</protein>
<proteinExistence type="predicted"/>
<dbReference type="OrthoDB" id="7449348at2"/>
<reference evidence="2" key="1">
    <citation type="submission" date="2017-11" db="EMBL/GenBank/DDBJ databases">
        <title>The complete genome sequence of Sphingopyxis pomeranensis sp. nov. strain WS5A3p.</title>
        <authorList>
            <person name="Kaminski M.A."/>
        </authorList>
    </citation>
    <scope>NUCLEOTIDE SEQUENCE [LARGE SCALE GENOMIC DNA]</scope>
    <source>
        <strain evidence="2">WS5A3p</strain>
    </source>
</reference>
<sequence length="224" mass="24639">MPGLRLREDGWTVARTRTFLALLAQTGCVADAARVAGVSTTSVNRSRKLFAPFDRACAEALANALRGLEAVAYQRAVEGRETVVIREGREVERRIVPSDAMLALLLKRGDLSGALGRALSPAEAEAFVLPETVRHRFIDRAEYESGIVFQDGVKQKHHVATQEETDAVLIERIGMLQHYHRFRRLDHPPCATCGQMVPLTEEELAELDRAEAAGELAEFLPPAG</sequence>
<comment type="caution">
    <text evidence="1">The sequence shown here is derived from an EMBL/GenBank/DDBJ whole genome shotgun (WGS) entry which is preliminary data.</text>
</comment>
<evidence type="ECO:0000313" key="2">
    <source>
        <dbReference type="Proteomes" id="UP000238954"/>
    </source>
</evidence>
<organism evidence="1 2">
    <name type="scientific">Sphingopyxis lindanitolerans</name>
    <dbReference type="NCBI Taxonomy" id="2054227"/>
    <lineage>
        <taxon>Bacteria</taxon>
        <taxon>Pseudomonadati</taxon>
        <taxon>Pseudomonadota</taxon>
        <taxon>Alphaproteobacteria</taxon>
        <taxon>Sphingomonadales</taxon>
        <taxon>Sphingomonadaceae</taxon>
        <taxon>Sphingopyxis</taxon>
    </lineage>
</organism>